<gene>
    <name evidence="2" type="ORF">SAMN05216289_10237</name>
</gene>
<dbReference type="InterPro" id="IPR012938">
    <property type="entry name" value="Glc/Sorbosone_DH"/>
</dbReference>
<dbReference type="SUPFAM" id="SSF50952">
    <property type="entry name" value="Soluble quinoprotein glucose dehydrogenase"/>
    <property type="match status" value="1"/>
</dbReference>
<dbReference type="EMBL" id="FOVF01000002">
    <property type="protein sequence ID" value="SFM99966.1"/>
    <property type="molecule type" value="Genomic_DNA"/>
</dbReference>
<dbReference type="Pfam" id="PF07995">
    <property type="entry name" value="GSDH"/>
    <property type="match status" value="1"/>
</dbReference>
<proteinExistence type="predicted"/>
<dbReference type="AlphaFoldDB" id="A0A1I4VFR3"/>
<protein>
    <submittedName>
        <fullName evidence="2">Glucose/arabinose dehydrogenase, beta-propeller fold</fullName>
    </submittedName>
</protein>
<accession>A0A1I4VFR3</accession>
<feature type="domain" description="Glucose/Sorbosone dehydrogenase" evidence="1">
    <location>
        <begin position="42"/>
        <end position="359"/>
    </location>
</feature>
<keyword evidence="3" id="KW-1185">Reference proteome</keyword>
<name>A0A1I4VFR3_9GAMM</name>
<dbReference type="InterPro" id="IPR011042">
    <property type="entry name" value="6-blade_b-propeller_TolB-like"/>
</dbReference>
<reference evidence="2 3" key="1">
    <citation type="submission" date="2016-10" db="EMBL/GenBank/DDBJ databases">
        <authorList>
            <person name="de Groot N.N."/>
        </authorList>
    </citation>
    <scope>NUCLEOTIDE SEQUENCE [LARGE SCALE GENOMIC DNA]</scope>
    <source>
        <strain evidence="2 3">CGMCC 1.7659</strain>
    </source>
</reference>
<organism evidence="2 3">
    <name type="scientific">Dokdonella immobilis</name>
    <dbReference type="NCBI Taxonomy" id="578942"/>
    <lineage>
        <taxon>Bacteria</taxon>
        <taxon>Pseudomonadati</taxon>
        <taxon>Pseudomonadota</taxon>
        <taxon>Gammaproteobacteria</taxon>
        <taxon>Lysobacterales</taxon>
        <taxon>Rhodanobacteraceae</taxon>
        <taxon>Dokdonella</taxon>
    </lineage>
</organism>
<sequence>MHPFDPTRALRGFLLALALALPGLAGATIPGDLHLTSVATGLNNPVAIRSPNDGSGRLFVVERGGAIRIINAAGTLLTTPYYTRSVDTSDVERGLLGLAFDPAFASNGTLYIVYSGSGANGEILRRLVASNPAANTFSGSDTEVMRIPLFYNHNGGDIHFGPDNYLYWSTGSGTGSFDPEDLAQNLWKKTVSNVTYYLMGKILRLDVRNPTASAAANQCGATAGQAAQYSIPAGNPYAGTANTCAEIWLYGFRNPWRFSIDRLNGEIWIGDVGEGNWEEIDRYASGNRNFGYPQCEGNHPGRPGGTGSTCPATYGTVGPVMEYSHANSRCSVAGGVRYRGPISPLNGHFIFGDSCTSEVFIGTEGGGGNWTFSVFPSGIAPGYGTVSAFGEGPNGDLYLVDHQNGRIWRFDSAASDLIFANGFE</sequence>
<evidence type="ECO:0000259" key="1">
    <source>
        <dbReference type="Pfam" id="PF07995"/>
    </source>
</evidence>
<dbReference type="PANTHER" id="PTHR19328">
    <property type="entry name" value="HEDGEHOG-INTERACTING PROTEIN"/>
    <property type="match status" value="1"/>
</dbReference>
<evidence type="ECO:0000313" key="3">
    <source>
        <dbReference type="Proteomes" id="UP000198575"/>
    </source>
</evidence>
<dbReference type="PANTHER" id="PTHR19328:SF75">
    <property type="entry name" value="ALDOSE SUGAR DEHYDROGENASE YLII"/>
    <property type="match status" value="1"/>
</dbReference>
<dbReference type="STRING" id="578942.SAMN05216289_10237"/>
<dbReference type="InterPro" id="IPR011041">
    <property type="entry name" value="Quinoprot_gluc/sorb_DH_b-prop"/>
</dbReference>
<dbReference type="Gene3D" id="2.120.10.30">
    <property type="entry name" value="TolB, C-terminal domain"/>
    <property type="match status" value="1"/>
</dbReference>
<dbReference type="RefSeq" id="WP_175497842.1">
    <property type="nucleotide sequence ID" value="NZ_FOVF01000002.1"/>
</dbReference>
<evidence type="ECO:0000313" key="2">
    <source>
        <dbReference type="EMBL" id="SFM99966.1"/>
    </source>
</evidence>
<dbReference type="Proteomes" id="UP000198575">
    <property type="component" value="Unassembled WGS sequence"/>
</dbReference>